<feature type="domain" description="Calcineurin-like phosphoesterase" evidence="1">
    <location>
        <begin position="23"/>
        <end position="177"/>
    </location>
</feature>
<reference evidence="2 4" key="2">
    <citation type="submission" date="2018-06" db="EMBL/GenBank/DDBJ databases">
        <title>Genomic Encyclopedia of Type Strains, Phase III (KMG-III): the genomes of soil and plant-associated and newly described type strains.</title>
        <authorList>
            <person name="Whitman W."/>
        </authorList>
    </citation>
    <scope>NUCLEOTIDE SEQUENCE [LARGE SCALE GENOMIC DNA]</scope>
    <source>
        <strain evidence="2 4">CGMCC 1.15366</strain>
    </source>
</reference>
<evidence type="ECO:0000259" key="1">
    <source>
        <dbReference type="Pfam" id="PF00149"/>
    </source>
</evidence>
<dbReference type="InterPro" id="IPR004843">
    <property type="entry name" value="Calcineurin-like_PHP"/>
</dbReference>
<dbReference type="Proteomes" id="UP000249203">
    <property type="component" value="Unassembled WGS sequence"/>
</dbReference>
<protein>
    <submittedName>
        <fullName evidence="2">Serine/threonine protein phosphatase 1</fullName>
    </submittedName>
</protein>
<proteinExistence type="predicted"/>
<dbReference type="EMBL" id="PIPK01000001">
    <property type="protein sequence ID" value="RUO28298.1"/>
    <property type="molecule type" value="Genomic_DNA"/>
</dbReference>
<dbReference type="GO" id="GO:0008803">
    <property type="term" value="F:bis(5'-nucleosyl)-tetraphosphatase (symmetrical) activity"/>
    <property type="evidence" value="ECO:0007669"/>
    <property type="project" value="TreeGrafter"/>
</dbReference>
<dbReference type="InterPro" id="IPR050126">
    <property type="entry name" value="Ap4A_hydrolase"/>
</dbReference>
<reference evidence="3 5" key="1">
    <citation type="journal article" date="2018" name="Front. Microbiol.">
        <title>Genome-Based Analysis Reveals the Taxonomy and Diversity of the Family Idiomarinaceae.</title>
        <authorList>
            <person name="Liu Y."/>
            <person name="Lai Q."/>
            <person name="Shao Z."/>
        </authorList>
    </citation>
    <scope>NUCLEOTIDE SEQUENCE [LARGE SCALE GENOMIC DNA]</scope>
    <source>
        <strain evidence="3 5">CF12-14</strain>
    </source>
</reference>
<dbReference type="PANTHER" id="PTHR42850">
    <property type="entry name" value="METALLOPHOSPHOESTERASE"/>
    <property type="match status" value="1"/>
</dbReference>
<dbReference type="GO" id="GO:0005737">
    <property type="term" value="C:cytoplasm"/>
    <property type="evidence" value="ECO:0007669"/>
    <property type="project" value="TreeGrafter"/>
</dbReference>
<gene>
    <name evidence="2" type="ORF">B0I24_10184</name>
    <name evidence="3" type="ORF">CWE07_00395</name>
</gene>
<comment type="caution">
    <text evidence="2">The sequence shown here is derived from an EMBL/GenBank/DDBJ whole genome shotgun (WGS) entry which is preliminary data.</text>
</comment>
<accession>A0A327X404</accession>
<dbReference type="OrthoDB" id="9807890at2"/>
<organism evidence="2 4">
    <name type="scientific">Aliidiomarina maris</name>
    <dbReference type="NCBI Taxonomy" id="531312"/>
    <lineage>
        <taxon>Bacteria</taxon>
        <taxon>Pseudomonadati</taxon>
        <taxon>Pseudomonadota</taxon>
        <taxon>Gammaproteobacteria</taxon>
        <taxon>Alteromonadales</taxon>
        <taxon>Idiomarinaceae</taxon>
        <taxon>Aliidiomarina</taxon>
    </lineage>
</organism>
<evidence type="ECO:0000313" key="2">
    <source>
        <dbReference type="EMBL" id="RAK01461.1"/>
    </source>
</evidence>
<dbReference type="RefSeq" id="WP_111567954.1">
    <property type="nucleotide sequence ID" value="NZ_PIPK01000001.1"/>
</dbReference>
<evidence type="ECO:0000313" key="5">
    <source>
        <dbReference type="Proteomes" id="UP000287865"/>
    </source>
</evidence>
<evidence type="ECO:0000313" key="4">
    <source>
        <dbReference type="Proteomes" id="UP000249203"/>
    </source>
</evidence>
<dbReference type="GO" id="GO:0110154">
    <property type="term" value="P:RNA decapping"/>
    <property type="evidence" value="ECO:0007669"/>
    <property type="project" value="TreeGrafter"/>
</dbReference>
<dbReference type="SUPFAM" id="SSF56300">
    <property type="entry name" value="Metallo-dependent phosphatases"/>
    <property type="match status" value="1"/>
</dbReference>
<keyword evidence="5" id="KW-1185">Reference proteome</keyword>
<dbReference type="Pfam" id="PF00149">
    <property type="entry name" value="Metallophos"/>
    <property type="match status" value="1"/>
</dbReference>
<name>A0A327X404_9GAMM</name>
<dbReference type="InterPro" id="IPR029052">
    <property type="entry name" value="Metallo-depent_PP-like"/>
</dbReference>
<dbReference type="AlphaFoldDB" id="A0A327X404"/>
<dbReference type="PANTHER" id="PTHR42850:SF4">
    <property type="entry name" value="ZINC-DEPENDENT ENDOPOLYPHOSPHATASE"/>
    <property type="match status" value="1"/>
</dbReference>
<sequence length="240" mass="26953">MARWQLKQNVLTLAANQAGRDFVVGDLHGSLNLLERALKQLGFNPEQDRLLSVGDLIDRGEDSQTLLEYLDKPWFFACIGNHESVLLDYMHGGDSQLAATWQRFGGEWFFQLRPSVQQSMLDTVLQKAHFAIEILTPEGRPQVGVVHADVPFQLSWDEFTAALANDAEVRYQALWSRLRGRGEVQNVVLGIDNVVCGHEIVAKAHCKGNVWLIDTGAYRAAEGLGRLTIFELPQQLHEFS</sequence>
<dbReference type="EMBL" id="QLMD01000001">
    <property type="protein sequence ID" value="RAK01461.1"/>
    <property type="molecule type" value="Genomic_DNA"/>
</dbReference>
<dbReference type="GO" id="GO:0016791">
    <property type="term" value="F:phosphatase activity"/>
    <property type="evidence" value="ECO:0007669"/>
    <property type="project" value="TreeGrafter"/>
</dbReference>
<dbReference type="Proteomes" id="UP000287865">
    <property type="component" value="Unassembled WGS sequence"/>
</dbReference>
<dbReference type="Gene3D" id="3.60.21.10">
    <property type="match status" value="1"/>
</dbReference>
<evidence type="ECO:0000313" key="3">
    <source>
        <dbReference type="EMBL" id="RUO28298.1"/>
    </source>
</evidence>